<keyword evidence="2" id="KW-0503">Monooxygenase</keyword>
<name>A0ABW6WV50_9ACTN</name>
<dbReference type="EMBL" id="JBIAZU010000008">
    <property type="protein sequence ID" value="MFF5296460.1"/>
    <property type="molecule type" value="Genomic_DNA"/>
</dbReference>
<sequence>MVAYLGAGNHDPARFASPSRLDLSRPDNAPLSFGGGIHFCLGAPLARLEAQVAFPALLRHFPRVRLDGAPTRRDSLTIRGYTSLPVTPAA</sequence>
<keyword evidence="5" id="KW-1185">Reference proteome</keyword>
<feature type="region of interest" description="Disordered" evidence="3">
    <location>
        <begin position="1"/>
        <end position="21"/>
    </location>
</feature>
<evidence type="ECO:0000256" key="3">
    <source>
        <dbReference type="SAM" id="MobiDB-lite"/>
    </source>
</evidence>
<dbReference type="Proteomes" id="UP001602245">
    <property type="component" value="Unassembled WGS sequence"/>
</dbReference>
<evidence type="ECO:0000256" key="2">
    <source>
        <dbReference type="RuleBase" id="RU000461"/>
    </source>
</evidence>
<comment type="similarity">
    <text evidence="1 2">Belongs to the cytochrome P450 family.</text>
</comment>
<dbReference type="InterPro" id="IPR002397">
    <property type="entry name" value="Cyt_P450_B"/>
</dbReference>
<comment type="caution">
    <text evidence="4">The sequence shown here is derived from an EMBL/GenBank/DDBJ whole genome shotgun (WGS) entry which is preliminary data.</text>
</comment>
<keyword evidence="2" id="KW-0408">Iron</keyword>
<evidence type="ECO:0000313" key="4">
    <source>
        <dbReference type="EMBL" id="MFF5296460.1"/>
    </source>
</evidence>
<dbReference type="InterPro" id="IPR036396">
    <property type="entry name" value="Cyt_P450_sf"/>
</dbReference>
<organism evidence="4 5">
    <name type="scientific">Paractinoplanes globisporus</name>
    <dbReference type="NCBI Taxonomy" id="113565"/>
    <lineage>
        <taxon>Bacteria</taxon>
        <taxon>Bacillati</taxon>
        <taxon>Actinomycetota</taxon>
        <taxon>Actinomycetes</taxon>
        <taxon>Micromonosporales</taxon>
        <taxon>Micromonosporaceae</taxon>
        <taxon>Paractinoplanes</taxon>
    </lineage>
</organism>
<proteinExistence type="inferred from homology"/>
<keyword evidence="2" id="KW-0479">Metal-binding</keyword>
<keyword evidence="2" id="KW-0349">Heme</keyword>
<dbReference type="InterPro" id="IPR001128">
    <property type="entry name" value="Cyt_P450"/>
</dbReference>
<accession>A0ABW6WV50</accession>
<dbReference type="Pfam" id="PF00067">
    <property type="entry name" value="p450"/>
    <property type="match status" value="1"/>
</dbReference>
<keyword evidence="2" id="KW-0560">Oxidoreductase</keyword>
<dbReference type="InterPro" id="IPR017972">
    <property type="entry name" value="Cyt_P450_CS"/>
</dbReference>
<reference evidence="4 5" key="1">
    <citation type="submission" date="2024-10" db="EMBL/GenBank/DDBJ databases">
        <title>The Natural Products Discovery Center: Release of the First 8490 Sequenced Strains for Exploring Actinobacteria Biosynthetic Diversity.</title>
        <authorList>
            <person name="Kalkreuter E."/>
            <person name="Kautsar S.A."/>
            <person name="Yang D."/>
            <person name="Bader C.D."/>
            <person name="Teijaro C.N."/>
            <person name="Fluegel L."/>
            <person name="Davis C.M."/>
            <person name="Simpson J.R."/>
            <person name="Lauterbach L."/>
            <person name="Steele A.D."/>
            <person name="Gui C."/>
            <person name="Meng S."/>
            <person name="Li G."/>
            <person name="Viehrig K."/>
            <person name="Ye F."/>
            <person name="Su P."/>
            <person name="Kiefer A.F."/>
            <person name="Nichols A."/>
            <person name="Cepeda A.J."/>
            <person name="Yan W."/>
            <person name="Fan B."/>
            <person name="Jiang Y."/>
            <person name="Adhikari A."/>
            <person name="Zheng C.-J."/>
            <person name="Schuster L."/>
            <person name="Cowan T.M."/>
            <person name="Smanski M.J."/>
            <person name="Chevrette M.G."/>
            <person name="De Carvalho L.P.S."/>
            <person name="Shen B."/>
        </authorList>
    </citation>
    <scope>NUCLEOTIDE SEQUENCE [LARGE SCALE GENOMIC DNA]</scope>
    <source>
        <strain evidence="4 5">NPDC000087</strain>
    </source>
</reference>
<dbReference type="PROSITE" id="PS00086">
    <property type="entry name" value="CYTOCHROME_P450"/>
    <property type="match status" value="1"/>
</dbReference>
<dbReference type="PANTHER" id="PTHR46696:SF1">
    <property type="entry name" value="CYTOCHROME P450 YJIB-RELATED"/>
    <property type="match status" value="1"/>
</dbReference>
<dbReference type="PANTHER" id="PTHR46696">
    <property type="entry name" value="P450, PUTATIVE (EUROFUNG)-RELATED"/>
    <property type="match status" value="1"/>
</dbReference>
<evidence type="ECO:0000256" key="1">
    <source>
        <dbReference type="ARBA" id="ARBA00010617"/>
    </source>
</evidence>
<dbReference type="SUPFAM" id="SSF48264">
    <property type="entry name" value="Cytochrome P450"/>
    <property type="match status" value="1"/>
</dbReference>
<protein>
    <submittedName>
        <fullName evidence="4">Cytochrome P450</fullName>
    </submittedName>
</protein>
<gene>
    <name evidence="4" type="ORF">ACFY35_44085</name>
</gene>
<dbReference type="PRINTS" id="PR00359">
    <property type="entry name" value="BP450"/>
</dbReference>
<dbReference type="RefSeq" id="WP_245577637.1">
    <property type="nucleotide sequence ID" value="NZ_JBIAZU010000008.1"/>
</dbReference>
<dbReference type="Gene3D" id="1.10.630.10">
    <property type="entry name" value="Cytochrome P450"/>
    <property type="match status" value="1"/>
</dbReference>
<evidence type="ECO:0000313" key="5">
    <source>
        <dbReference type="Proteomes" id="UP001602245"/>
    </source>
</evidence>